<dbReference type="EMBL" id="CAUYUJ010014327">
    <property type="protein sequence ID" value="CAK0839826.1"/>
    <property type="molecule type" value="Genomic_DNA"/>
</dbReference>
<organism evidence="2 3">
    <name type="scientific">Prorocentrum cordatum</name>
    <dbReference type="NCBI Taxonomy" id="2364126"/>
    <lineage>
        <taxon>Eukaryota</taxon>
        <taxon>Sar</taxon>
        <taxon>Alveolata</taxon>
        <taxon>Dinophyceae</taxon>
        <taxon>Prorocentrales</taxon>
        <taxon>Prorocentraceae</taxon>
        <taxon>Prorocentrum</taxon>
    </lineage>
</organism>
<feature type="region of interest" description="Disordered" evidence="1">
    <location>
        <begin position="1"/>
        <end position="20"/>
    </location>
</feature>
<dbReference type="Proteomes" id="UP001189429">
    <property type="component" value="Unassembled WGS sequence"/>
</dbReference>
<feature type="non-terminal residue" evidence="2">
    <location>
        <position position="236"/>
    </location>
</feature>
<accession>A0ABN9T4W8</accession>
<sequence>MPPEIAAHRAAGSCDAPQFETPPKTLPNLAPSDFENLTFEQLKEKIKSLVPQANEGSAEGVTAALTGIFKSQKAVDLRTLKAAEESKESALWDALEMAGFNFPTKARKGDPNGKVMAGRWDRWINNPKNAAQKLKYSSSGNRDAMAAFRAQWASEKASEHRKTVSREQSLTSDITKQGEYLAIGRIAWKLGGGSEGWRGATTMCSRMAMMGPPFTDYDDWSDTLMFMFMKKGWKET</sequence>
<evidence type="ECO:0000313" key="3">
    <source>
        <dbReference type="Proteomes" id="UP001189429"/>
    </source>
</evidence>
<evidence type="ECO:0000313" key="2">
    <source>
        <dbReference type="EMBL" id="CAK0839826.1"/>
    </source>
</evidence>
<keyword evidence="3" id="KW-1185">Reference proteome</keyword>
<comment type="caution">
    <text evidence="2">The sequence shown here is derived from an EMBL/GenBank/DDBJ whole genome shotgun (WGS) entry which is preliminary data.</text>
</comment>
<name>A0ABN9T4W8_9DINO</name>
<gene>
    <name evidence="2" type="ORF">PCOR1329_LOCUS35417</name>
</gene>
<evidence type="ECO:0000256" key="1">
    <source>
        <dbReference type="SAM" id="MobiDB-lite"/>
    </source>
</evidence>
<proteinExistence type="predicted"/>
<reference evidence="2" key="1">
    <citation type="submission" date="2023-10" db="EMBL/GenBank/DDBJ databases">
        <authorList>
            <person name="Chen Y."/>
            <person name="Shah S."/>
            <person name="Dougan E. K."/>
            <person name="Thang M."/>
            <person name="Chan C."/>
        </authorList>
    </citation>
    <scope>NUCLEOTIDE SEQUENCE [LARGE SCALE GENOMIC DNA]</scope>
</reference>
<protein>
    <submittedName>
        <fullName evidence="2">Uncharacterized protein</fullName>
    </submittedName>
</protein>